<dbReference type="PANTHER" id="PTHR23117">
    <property type="entry name" value="GUANYLATE KINASE-RELATED"/>
    <property type="match status" value="1"/>
</dbReference>
<keyword evidence="7 13" id="KW-0808">Transferase</keyword>
<dbReference type="PROSITE" id="PS00856">
    <property type="entry name" value="GUANYLATE_KINASE_1"/>
    <property type="match status" value="1"/>
</dbReference>
<dbReference type="Proteomes" id="UP000712007">
    <property type="component" value="Unassembled WGS sequence"/>
</dbReference>
<dbReference type="Pfam" id="PF00625">
    <property type="entry name" value="Guanylate_kin"/>
    <property type="match status" value="1"/>
</dbReference>
<evidence type="ECO:0000256" key="12">
    <source>
        <dbReference type="ARBA" id="ARBA00048594"/>
    </source>
</evidence>
<gene>
    <name evidence="13 15" type="primary">gmk</name>
    <name evidence="15" type="ORF">IAC51_04210</name>
</gene>
<name>A0A940DJZ1_9BACT</name>
<dbReference type="SUPFAM" id="SSF52540">
    <property type="entry name" value="P-loop containing nucleoside triphosphate hydrolases"/>
    <property type="match status" value="1"/>
</dbReference>
<comment type="caution">
    <text evidence="15">The sequence shown here is derived from an EMBL/GenBank/DDBJ whole genome shotgun (WGS) entry which is preliminary data.</text>
</comment>
<dbReference type="AlphaFoldDB" id="A0A940DJZ1"/>
<evidence type="ECO:0000313" key="16">
    <source>
        <dbReference type="Proteomes" id="UP000712007"/>
    </source>
</evidence>
<dbReference type="FunFam" id="3.30.63.10:FF:000005">
    <property type="entry name" value="Guanylate kinase"/>
    <property type="match status" value="1"/>
</dbReference>
<dbReference type="PROSITE" id="PS50052">
    <property type="entry name" value="GUANYLATE_KINASE_2"/>
    <property type="match status" value="1"/>
</dbReference>
<keyword evidence="8 13" id="KW-0547">Nucleotide-binding</keyword>
<evidence type="ECO:0000256" key="10">
    <source>
        <dbReference type="ARBA" id="ARBA00022840"/>
    </source>
</evidence>
<evidence type="ECO:0000256" key="5">
    <source>
        <dbReference type="ARBA" id="ARBA00016296"/>
    </source>
</evidence>
<dbReference type="Gene3D" id="3.40.50.300">
    <property type="entry name" value="P-loop containing nucleotide triphosphate hydrolases"/>
    <property type="match status" value="1"/>
</dbReference>
<evidence type="ECO:0000259" key="14">
    <source>
        <dbReference type="PROSITE" id="PS50052"/>
    </source>
</evidence>
<dbReference type="HAMAP" id="MF_00328">
    <property type="entry name" value="Guanylate_kinase"/>
    <property type="match status" value="1"/>
</dbReference>
<keyword evidence="9 13" id="KW-0418">Kinase</keyword>
<dbReference type="InterPro" id="IPR017665">
    <property type="entry name" value="Guanylate_kinase"/>
</dbReference>
<reference evidence="15" key="1">
    <citation type="submission" date="2020-10" db="EMBL/GenBank/DDBJ databases">
        <authorList>
            <person name="Gilroy R."/>
        </authorList>
    </citation>
    <scope>NUCLEOTIDE SEQUENCE</scope>
    <source>
        <strain evidence="15">3924</strain>
    </source>
</reference>
<dbReference type="CDD" id="cd00071">
    <property type="entry name" value="GMPK"/>
    <property type="match status" value="1"/>
</dbReference>
<evidence type="ECO:0000256" key="6">
    <source>
        <dbReference type="ARBA" id="ARBA00022490"/>
    </source>
</evidence>
<sequence length="188" mass="21455">MPGKLIIFSAPSGSGKSTIVKYLIDRGLDFKFSVSATSRKPRGTERDGVEYYFLTPDEFREKITAGEFIEYEEVYPDCFYGTLKSEIENKLNAGYDMLFDVDVVGGLNIKKFYGERALAVFVKPPSIEALRERLEKRATDSPEMIEKRVAKAVWELEFAPKFDVVIVNDRLEEAQAETERVVRKFLGK</sequence>
<keyword evidence="6 13" id="KW-0963">Cytoplasm</keyword>
<organism evidence="15 16">
    <name type="scientific">Candidatus Aphodosoma intestinipullorum</name>
    <dbReference type="NCBI Taxonomy" id="2840674"/>
    <lineage>
        <taxon>Bacteria</taxon>
        <taxon>Pseudomonadati</taxon>
        <taxon>Bacteroidota</taxon>
        <taxon>Bacteroidia</taxon>
        <taxon>Bacteroidales</taxon>
        <taxon>Candidatus Aphodosoma</taxon>
    </lineage>
</organism>
<dbReference type="InterPro" id="IPR008144">
    <property type="entry name" value="Guanylate_kin-like_dom"/>
</dbReference>
<dbReference type="GO" id="GO:0005829">
    <property type="term" value="C:cytosol"/>
    <property type="evidence" value="ECO:0007669"/>
    <property type="project" value="TreeGrafter"/>
</dbReference>
<feature type="domain" description="Guanylate kinase-like" evidence="14">
    <location>
        <begin position="3"/>
        <end position="183"/>
    </location>
</feature>
<evidence type="ECO:0000256" key="2">
    <source>
        <dbReference type="ARBA" id="ARBA00004496"/>
    </source>
</evidence>
<feature type="binding site" evidence="13">
    <location>
        <begin position="10"/>
        <end position="17"/>
    </location>
    <ligand>
        <name>ATP</name>
        <dbReference type="ChEBI" id="CHEBI:30616"/>
    </ligand>
</feature>
<reference evidence="15" key="2">
    <citation type="journal article" date="2021" name="PeerJ">
        <title>Extensive microbial diversity within the chicken gut microbiome revealed by metagenomics and culture.</title>
        <authorList>
            <person name="Gilroy R."/>
            <person name="Ravi A."/>
            <person name="Getino M."/>
            <person name="Pursley I."/>
            <person name="Horton D.L."/>
            <person name="Alikhan N.F."/>
            <person name="Baker D."/>
            <person name="Gharbi K."/>
            <person name="Hall N."/>
            <person name="Watson M."/>
            <person name="Adriaenssens E.M."/>
            <person name="Foster-Nyarko E."/>
            <person name="Jarju S."/>
            <person name="Secka A."/>
            <person name="Antonio M."/>
            <person name="Oren A."/>
            <person name="Chaudhuri R.R."/>
            <person name="La Ragione R."/>
            <person name="Hildebrand F."/>
            <person name="Pallen M.J."/>
        </authorList>
    </citation>
    <scope>NUCLEOTIDE SEQUENCE</scope>
    <source>
        <strain evidence="15">3924</strain>
    </source>
</reference>
<dbReference type="InterPro" id="IPR027417">
    <property type="entry name" value="P-loop_NTPase"/>
</dbReference>
<evidence type="ECO:0000256" key="13">
    <source>
        <dbReference type="HAMAP-Rule" id="MF_00328"/>
    </source>
</evidence>
<evidence type="ECO:0000256" key="7">
    <source>
        <dbReference type="ARBA" id="ARBA00022679"/>
    </source>
</evidence>
<proteinExistence type="inferred from homology"/>
<protein>
    <recommendedName>
        <fullName evidence="5 13">Guanylate kinase</fullName>
        <ecNumber evidence="4 13">2.7.4.8</ecNumber>
    </recommendedName>
    <alternativeName>
        <fullName evidence="11 13">GMP kinase</fullName>
    </alternativeName>
</protein>
<evidence type="ECO:0000256" key="4">
    <source>
        <dbReference type="ARBA" id="ARBA00012961"/>
    </source>
</evidence>
<keyword evidence="10 13" id="KW-0067">ATP-binding</keyword>
<dbReference type="InterPro" id="IPR008145">
    <property type="entry name" value="GK/Ca_channel_bsu"/>
</dbReference>
<evidence type="ECO:0000256" key="8">
    <source>
        <dbReference type="ARBA" id="ARBA00022741"/>
    </source>
</evidence>
<dbReference type="GO" id="GO:0004385">
    <property type="term" value="F:GMP kinase activity"/>
    <property type="evidence" value="ECO:0007669"/>
    <property type="project" value="UniProtKB-UniRule"/>
</dbReference>
<comment type="subcellular location">
    <subcellularLocation>
        <location evidence="2 13">Cytoplasm</location>
    </subcellularLocation>
</comment>
<evidence type="ECO:0000256" key="11">
    <source>
        <dbReference type="ARBA" id="ARBA00030128"/>
    </source>
</evidence>
<comment type="catalytic activity">
    <reaction evidence="12 13">
        <text>GMP + ATP = GDP + ADP</text>
        <dbReference type="Rhea" id="RHEA:20780"/>
        <dbReference type="ChEBI" id="CHEBI:30616"/>
        <dbReference type="ChEBI" id="CHEBI:58115"/>
        <dbReference type="ChEBI" id="CHEBI:58189"/>
        <dbReference type="ChEBI" id="CHEBI:456216"/>
        <dbReference type="EC" id="2.7.4.8"/>
    </reaction>
</comment>
<dbReference type="NCBIfam" id="TIGR03263">
    <property type="entry name" value="guanyl_kin"/>
    <property type="match status" value="1"/>
</dbReference>
<dbReference type="InterPro" id="IPR020590">
    <property type="entry name" value="Guanylate_kinase_CS"/>
</dbReference>
<dbReference type="EC" id="2.7.4.8" evidence="4 13"/>
<dbReference type="PANTHER" id="PTHR23117:SF13">
    <property type="entry name" value="GUANYLATE KINASE"/>
    <property type="match status" value="1"/>
</dbReference>
<accession>A0A940DJZ1</accession>
<dbReference type="EMBL" id="JADIMV010000071">
    <property type="protein sequence ID" value="MBO8439836.1"/>
    <property type="molecule type" value="Genomic_DNA"/>
</dbReference>
<evidence type="ECO:0000256" key="1">
    <source>
        <dbReference type="ARBA" id="ARBA00003531"/>
    </source>
</evidence>
<comment type="similarity">
    <text evidence="3 13">Belongs to the guanylate kinase family.</text>
</comment>
<evidence type="ECO:0000313" key="15">
    <source>
        <dbReference type="EMBL" id="MBO8439836.1"/>
    </source>
</evidence>
<dbReference type="Gene3D" id="3.30.63.10">
    <property type="entry name" value="Guanylate Kinase phosphate binding domain"/>
    <property type="match status" value="1"/>
</dbReference>
<evidence type="ECO:0000256" key="9">
    <source>
        <dbReference type="ARBA" id="ARBA00022777"/>
    </source>
</evidence>
<dbReference type="SMART" id="SM00072">
    <property type="entry name" value="GuKc"/>
    <property type="match status" value="1"/>
</dbReference>
<comment type="function">
    <text evidence="1 13">Essential for recycling GMP and indirectly, cGMP.</text>
</comment>
<evidence type="ECO:0000256" key="3">
    <source>
        <dbReference type="ARBA" id="ARBA00005790"/>
    </source>
</evidence>
<dbReference type="GO" id="GO:0005524">
    <property type="term" value="F:ATP binding"/>
    <property type="evidence" value="ECO:0007669"/>
    <property type="project" value="UniProtKB-UniRule"/>
</dbReference>